<dbReference type="GO" id="GO:0016624">
    <property type="term" value="F:oxidoreductase activity, acting on the aldehyde or oxo group of donors, disulfide as acceptor"/>
    <property type="evidence" value="ECO:0007669"/>
    <property type="project" value="InterPro"/>
</dbReference>
<dbReference type="Pfam" id="PF00676">
    <property type="entry name" value="E1_dh"/>
    <property type="match status" value="1"/>
</dbReference>
<dbReference type="Proteomes" id="UP000750197">
    <property type="component" value="Unassembled WGS sequence"/>
</dbReference>
<dbReference type="InterPro" id="IPR050771">
    <property type="entry name" value="Alpha-ketoacid_DH_E1_comp"/>
</dbReference>
<dbReference type="Gene3D" id="3.40.50.970">
    <property type="match status" value="1"/>
</dbReference>
<keyword evidence="4" id="KW-0670">Pyruvate</keyword>
<dbReference type="GO" id="GO:0044272">
    <property type="term" value="P:sulfur compound biosynthetic process"/>
    <property type="evidence" value="ECO:0007669"/>
    <property type="project" value="UniProtKB-ARBA"/>
</dbReference>
<gene>
    <name evidence="4" type="primary">pdhA</name>
    <name evidence="3" type="ORF">J9259_05965</name>
    <name evidence="4" type="ORF">KIY12_07620</name>
</gene>
<dbReference type="CDD" id="cd02000">
    <property type="entry name" value="TPP_E1_PDC_ADC_BCADC"/>
    <property type="match status" value="1"/>
</dbReference>
<comment type="caution">
    <text evidence="4">The sequence shown here is derived from an EMBL/GenBank/DDBJ whole genome shotgun (WGS) entry which is preliminary data.</text>
</comment>
<dbReference type="PANTHER" id="PTHR43380">
    <property type="entry name" value="2-OXOISOVALERATE DEHYDROGENASE SUBUNIT ALPHA, MITOCHONDRIAL"/>
    <property type="match status" value="1"/>
</dbReference>
<dbReference type="InterPro" id="IPR001017">
    <property type="entry name" value="DH_E1"/>
</dbReference>
<dbReference type="AlphaFoldDB" id="A0A8J7YY80"/>
<evidence type="ECO:0000256" key="1">
    <source>
        <dbReference type="ARBA" id="ARBA00023002"/>
    </source>
</evidence>
<reference evidence="4" key="1">
    <citation type="submission" date="2021-05" db="EMBL/GenBank/DDBJ databases">
        <title>Genomic insights into ecological role and evolution of a novel Thermoplasmata order Candidatus Sysuiplasmatales.</title>
        <authorList>
            <person name="Yuan Y."/>
        </authorList>
    </citation>
    <scope>NUCLEOTIDE SEQUENCE</scope>
    <source>
        <strain evidence="4">TUT19-bin139</strain>
        <strain evidence="3">YP2-bin.285</strain>
    </source>
</reference>
<dbReference type="GO" id="GO:0009083">
    <property type="term" value="P:branched-chain amino acid catabolic process"/>
    <property type="evidence" value="ECO:0007669"/>
    <property type="project" value="TreeGrafter"/>
</dbReference>
<dbReference type="NCBIfam" id="TIGR03181">
    <property type="entry name" value="PDH_E1_alph_x"/>
    <property type="match status" value="1"/>
</dbReference>
<name>A0A8J7YY80_9ARCH</name>
<evidence type="ECO:0000259" key="2">
    <source>
        <dbReference type="Pfam" id="PF00676"/>
    </source>
</evidence>
<proteinExistence type="predicted"/>
<evidence type="ECO:0000313" key="5">
    <source>
        <dbReference type="Proteomes" id="UP000750197"/>
    </source>
</evidence>
<dbReference type="SUPFAM" id="SSF52518">
    <property type="entry name" value="Thiamin diphosphate-binding fold (THDP-binding)"/>
    <property type="match status" value="1"/>
</dbReference>
<sequence>MEAKMEMEKEIFQILDNEGNFERRLEPDIPKQRLLQMYRVMSTVRMFENISMGLQRQGRIGFYIGAGGQEACSVGATATLSDDDWIFPAYREPGALLLRGETVLQLFNQLFGNMGDYNKGRQMPNHFNSRARNIVTPSSPIATQIPHAVGMAIASKIRKSGLIALTFFGDGATSENDFHSGMNFAGVFNAPVVFFCQNNGYAISLPTSRQTRAETLAQKGIAYGIPAERVDGNDILAVYTVTSRAVERARKGEGPTLIEAITYRLGPHSSSDDPTKYRTKKEVEEWMKKDPIKRMRGYLVKKGYWDDVKEKEMIDEIDREIRDAVRKAENTPKPPIESIFHDVYAEMPWHIREEMEDAVKRYGGKGGE</sequence>
<feature type="domain" description="Dehydrogenase E1 component" evidence="2">
    <location>
        <begin position="38"/>
        <end position="336"/>
    </location>
</feature>
<dbReference type="FunFam" id="3.40.50.970:FF:000108">
    <property type="entry name" value="2-oxoisovalerate dehydrogenase subunit alpha"/>
    <property type="match status" value="1"/>
</dbReference>
<accession>A0A8J7YY80</accession>
<protein>
    <submittedName>
        <fullName evidence="4">Pyruvate dehydrogenase (Acetyl-transferring) E1 component subunit alpha</fullName>
    </submittedName>
</protein>
<dbReference type="Proteomes" id="UP000716004">
    <property type="component" value="Unassembled WGS sequence"/>
</dbReference>
<dbReference type="EMBL" id="JAGVSJ010000013">
    <property type="protein sequence ID" value="MBX8632046.1"/>
    <property type="molecule type" value="Genomic_DNA"/>
</dbReference>
<dbReference type="EMBL" id="JAHEAC010000074">
    <property type="protein sequence ID" value="MBX8644571.1"/>
    <property type="molecule type" value="Genomic_DNA"/>
</dbReference>
<evidence type="ECO:0000313" key="4">
    <source>
        <dbReference type="EMBL" id="MBX8644571.1"/>
    </source>
</evidence>
<dbReference type="PANTHER" id="PTHR43380:SF1">
    <property type="entry name" value="2-OXOISOVALERATE DEHYDROGENASE SUBUNIT ALPHA, MITOCHONDRIAL"/>
    <property type="match status" value="1"/>
</dbReference>
<keyword evidence="1" id="KW-0560">Oxidoreductase</keyword>
<organism evidence="4 5">
    <name type="scientific">Candidatus Sysuiplasma superficiale</name>
    <dbReference type="NCBI Taxonomy" id="2823368"/>
    <lineage>
        <taxon>Archaea</taxon>
        <taxon>Methanobacteriati</taxon>
        <taxon>Thermoplasmatota</taxon>
        <taxon>Thermoplasmata</taxon>
        <taxon>Candidatus Sysuiplasmatales</taxon>
        <taxon>Candidatus Sysuiplasmataceae</taxon>
        <taxon>Candidatus Sysuiplasma</taxon>
    </lineage>
</organism>
<dbReference type="InterPro" id="IPR017596">
    <property type="entry name" value="PdhA/BkdA"/>
</dbReference>
<evidence type="ECO:0000313" key="3">
    <source>
        <dbReference type="EMBL" id="MBX8632046.1"/>
    </source>
</evidence>
<dbReference type="InterPro" id="IPR029061">
    <property type="entry name" value="THDP-binding"/>
</dbReference>